<protein>
    <submittedName>
        <fullName evidence="2">Uncharacterized protein</fullName>
    </submittedName>
</protein>
<dbReference type="EMBL" id="LHZY01000029">
    <property type="protein sequence ID" value="KXV71310.1"/>
    <property type="molecule type" value="Genomic_DNA"/>
</dbReference>
<dbReference type="PATRIC" id="fig|178900.6.peg.3160"/>
<comment type="caution">
    <text evidence="2">The sequence shown here is derived from an EMBL/GenBank/DDBJ whole genome shotgun (WGS) entry which is preliminary data.</text>
</comment>
<feature type="region of interest" description="Disordered" evidence="1">
    <location>
        <begin position="106"/>
        <end position="130"/>
    </location>
</feature>
<organism evidence="2 3">
    <name type="scientific">Acetobacter cerevisiae</name>
    <dbReference type="NCBI Taxonomy" id="178900"/>
    <lineage>
        <taxon>Bacteria</taxon>
        <taxon>Pseudomonadati</taxon>
        <taxon>Pseudomonadota</taxon>
        <taxon>Alphaproteobacteria</taxon>
        <taxon>Acetobacterales</taxon>
        <taxon>Acetobacteraceae</taxon>
        <taxon>Acetobacter</taxon>
    </lineage>
</organism>
<name>A0A149UTP5_9PROT</name>
<dbReference type="AlphaFoldDB" id="A0A149UTP5"/>
<proteinExistence type="predicted"/>
<reference evidence="2 3" key="1">
    <citation type="submission" date="2015-06" db="EMBL/GenBank/DDBJ databases">
        <title>Improved classification and identification of acetic acid bacteria using matrix-assisted laser desorption/ionization time-of-flight mass spectrometry; Gluconobacter nephelii and Gluconobacter uchimurae are later heterotypic synonyms of Gluconobacter japonicus and Gluconobacter oxydans, respectively.</title>
        <authorList>
            <person name="Li L."/>
            <person name="Cleenwerck I."/>
            <person name="De Vuyst L."/>
            <person name="Vandamme P."/>
        </authorList>
    </citation>
    <scope>NUCLEOTIDE SEQUENCE [LARGE SCALE GENOMIC DNA]</scope>
    <source>
        <strain evidence="2 3">LMG 1608</strain>
    </source>
</reference>
<accession>A0A149UTP5</accession>
<evidence type="ECO:0000313" key="3">
    <source>
        <dbReference type="Proteomes" id="UP000075312"/>
    </source>
</evidence>
<gene>
    <name evidence="2" type="ORF">AD952_09730</name>
</gene>
<dbReference type="Proteomes" id="UP000075312">
    <property type="component" value="Unassembled WGS sequence"/>
</dbReference>
<evidence type="ECO:0000313" key="2">
    <source>
        <dbReference type="EMBL" id="KXV71310.1"/>
    </source>
</evidence>
<sequence length="130" mass="14268">MNQRMKAIRAPGANTDGQALELIGVLENLERRAKHARDLLRAELSNQMQADGVMCLESANWKATVMRPAPTAHITDEKALKAARPELWKPQPDKLDRTELNKLVRNGPVPGATLTNGGAPTLRVSARKDI</sequence>
<evidence type="ECO:0000256" key="1">
    <source>
        <dbReference type="SAM" id="MobiDB-lite"/>
    </source>
</evidence>